<feature type="region of interest" description="Disordered" evidence="5">
    <location>
        <begin position="30"/>
        <end position="93"/>
    </location>
</feature>
<feature type="compositionally biased region" description="Polar residues" evidence="5">
    <location>
        <begin position="30"/>
        <end position="47"/>
    </location>
</feature>
<feature type="compositionally biased region" description="Low complexity" evidence="5">
    <location>
        <begin position="64"/>
        <end position="85"/>
    </location>
</feature>
<dbReference type="GO" id="GO:0016020">
    <property type="term" value="C:membrane"/>
    <property type="evidence" value="ECO:0007669"/>
    <property type="project" value="UniProtKB-SubCell"/>
</dbReference>
<evidence type="ECO:0000256" key="6">
    <source>
        <dbReference type="SAM" id="Phobius"/>
    </source>
</evidence>
<protein>
    <recommendedName>
        <fullName evidence="7">G-protein coupled receptors family 1 profile domain-containing protein</fullName>
    </recommendedName>
</protein>
<accession>A0AAE0ZYA9</accession>
<dbReference type="InterPro" id="IPR052954">
    <property type="entry name" value="GPCR-Ligand_Int"/>
</dbReference>
<gene>
    <name evidence="8" type="ORF">RRG08_004620</name>
</gene>
<dbReference type="PROSITE" id="PS50262">
    <property type="entry name" value="G_PROTEIN_RECEP_F1_2"/>
    <property type="match status" value="1"/>
</dbReference>
<dbReference type="Gene3D" id="1.20.1070.10">
    <property type="entry name" value="Rhodopsin 7-helix transmembrane proteins"/>
    <property type="match status" value="1"/>
</dbReference>
<dbReference type="InterPro" id="IPR019427">
    <property type="entry name" value="7TM_GPCR_serpentine_rcpt_Srw"/>
</dbReference>
<evidence type="ECO:0000256" key="2">
    <source>
        <dbReference type="ARBA" id="ARBA00022692"/>
    </source>
</evidence>
<dbReference type="GO" id="GO:0008528">
    <property type="term" value="F:G protein-coupled peptide receptor activity"/>
    <property type="evidence" value="ECO:0007669"/>
    <property type="project" value="InterPro"/>
</dbReference>
<evidence type="ECO:0000313" key="8">
    <source>
        <dbReference type="EMBL" id="KAK3777502.1"/>
    </source>
</evidence>
<evidence type="ECO:0000313" key="9">
    <source>
        <dbReference type="Proteomes" id="UP001283361"/>
    </source>
</evidence>
<feature type="domain" description="G-protein coupled receptors family 1 profile" evidence="7">
    <location>
        <begin position="95"/>
        <end position="234"/>
    </location>
</feature>
<reference evidence="8" key="1">
    <citation type="journal article" date="2023" name="G3 (Bethesda)">
        <title>A reference genome for the long-term kleptoplast-retaining sea slug Elysia crispata morphotype clarki.</title>
        <authorList>
            <person name="Eastman K.E."/>
            <person name="Pendleton A.L."/>
            <person name="Shaikh M.A."/>
            <person name="Suttiyut T."/>
            <person name="Ogas R."/>
            <person name="Tomko P."/>
            <person name="Gavelis G."/>
            <person name="Widhalm J.R."/>
            <person name="Wisecaver J.H."/>
        </authorList>
    </citation>
    <scope>NUCLEOTIDE SEQUENCE</scope>
    <source>
        <strain evidence="8">ECLA1</strain>
    </source>
</reference>
<dbReference type="Pfam" id="PF10324">
    <property type="entry name" value="7TM_GPCR_Srw"/>
    <property type="match status" value="1"/>
</dbReference>
<dbReference type="SUPFAM" id="SSF81321">
    <property type="entry name" value="Family A G protein-coupled receptor-like"/>
    <property type="match status" value="1"/>
</dbReference>
<evidence type="ECO:0000256" key="1">
    <source>
        <dbReference type="ARBA" id="ARBA00004370"/>
    </source>
</evidence>
<comment type="subcellular location">
    <subcellularLocation>
        <location evidence="1">Membrane</location>
    </subcellularLocation>
</comment>
<evidence type="ECO:0000256" key="4">
    <source>
        <dbReference type="ARBA" id="ARBA00023136"/>
    </source>
</evidence>
<evidence type="ECO:0000256" key="5">
    <source>
        <dbReference type="SAM" id="MobiDB-lite"/>
    </source>
</evidence>
<dbReference type="PANTHER" id="PTHR46641">
    <property type="entry name" value="FMRFAMIDE RECEPTOR-RELATED"/>
    <property type="match status" value="1"/>
</dbReference>
<evidence type="ECO:0000259" key="7">
    <source>
        <dbReference type="PROSITE" id="PS50262"/>
    </source>
</evidence>
<dbReference type="PANTHER" id="PTHR46641:SF2">
    <property type="entry name" value="FMRFAMIDE RECEPTOR"/>
    <property type="match status" value="1"/>
</dbReference>
<organism evidence="8 9">
    <name type="scientific">Elysia crispata</name>
    <name type="common">lettuce slug</name>
    <dbReference type="NCBI Taxonomy" id="231223"/>
    <lineage>
        <taxon>Eukaryota</taxon>
        <taxon>Metazoa</taxon>
        <taxon>Spiralia</taxon>
        <taxon>Lophotrochozoa</taxon>
        <taxon>Mollusca</taxon>
        <taxon>Gastropoda</taxon>
        <taxon>Heterobranchia</taxon>
        <taxon>Euthyneura</taxon>
        <taxon>Panpulmonata</taxon>
        <taxon>Sacoglossa</taxon>
        <taxon>Placobranchoidea</taxon>
        <taxon>Plakobranchidae</taxon>
        <taxon>Elysia</taxon>
    </lineage>
</organism>
<keyword evidence="4 6" id="KW-0472">Membrane</keyword>
<sequence>MICVFPQTNFTDNLTLFACHSTLPESTVTFDGSSDQSQLATSPGHSQLPSSLPPSLSLPPLSPSPSLSSSSSPPLPSASFPLAASGPNTPEPGPCLEAEIRRLDATRAYYTWLYTVVYELYVSGVFFYLLPYALIPILNLQLLVAIKQRRDETRRISLKNQHQMKSQKPTDMEDGLTMIVLGITVCFFICCLIPAIYNVTQIAEVPPTTKLSTYLLIASDTMLCVNASTDFFFYCLLGRRFRNTFLYLFCTKRYLAKRRSLTGSRYRSRVSVGKTREHDTQLPVSVGKTRKHDTQLPVSVGKTREHDTQLPVSVGKTREHDTQLPVSVGKTREHDTQLPVSVGKTREHDTQLPVSVVKTRKHDTQLPVSVGKTREHDTQLPVSVGKTREHDTQLPVSVVKTRKHDTQLPVQLV</sequence>
<dbReference type="AlphaFoldDB" id="A0AAE0ZYA9"/>
<dbReference type="EMBL" id="JAWDGP010003075">
    <property type="protein sequence ID" value="KAK3777502.1"/>
    <property type="molecule type" value="Genomic_DNA"/>
</dbReference>
<feature type="transmembrane region" description="Helical" evidence="6">
    <location>
        <begin position="217"/>
        <end position="237"/>
    </location>
</feature>
<feature type="transmembrane region" description="Helical" evidence="6">
    <location>
        <begin position="120"/>
        <end position="146"/>
    </location>
</feature>
<keyword evidence="9" id="KW-1185">Reference proteome</keyword>
<dbReference type="Proteomes" id="UP001283361">
    <property type="component" value="Unassembled WGS sequence"/>
</dbReference>
<comment type="caution">
    <text evidence="8">The sequence shown here is derived from an EMBL/GenBank/DDBJ whole genome shotgun (WGS) entry which is preliminary data.</text>
</comment>
<feature type="transmembrane region" description="Helical" evidence="6">
    <location>
        <begin position="175"/>
        <end position="197"/>
    </location>
</feature>
<keyword evidence="2 6" id="KW-0812">Transmembrane</keyword>
<proteinExistence type="predicted"/>
<feature type="region of interest" description="Disordered" evidence="5">
    <location>
        <begin position="284"/>
        <end position="306"/>
    </location>
</feature>
<dbReference type="InterPro" id="IPR017452">
    <property type="entry name" value="GPCR_Rhodpsn_7TM"/>
</dbReference>
<name>A0AAE0ZYA9_9GAST</name>
<evidence type="ECO:0000256" key="3">
    <source>
        <dbReference type="ARBA" id="ARBA00022989"/>
    </source>
</evidence>
<keyword evidence="3 6" id="KW-1133">Transmembrane helix</keyword>